<evidence type="ECO:0000256" key="5">
    <source>
        <dbReference type="SAM" id="MobiDB-lite"/>
    </source>
</evidence>
<comment type="similarity">
    <text evidence="2">Belongs to the CENP-C/MIF2 family.</text>
</comment>
<dbReference type="Gene3D" id="2.60.120.10">
    <property type="entry name" value="Jelly Rolls"/>
    <property type="match status" value="1"/>
</dbReference>
<dbReference type="Pfam" id="PF11699">
    <property type="entry name" value="CENP-C_C"/>
    <property type="match status" value="1"/>
</dbReference>
<gene>
    <name evidence="7" type="primary">AVEN_79958_1</name>
    <name evidence="7" type="ORF">TNCT_441301</name>
</gene>
<feature type="domain" description="Mif2/CENP-C cupin" evidence="6">
    <location>
        <begin position="165"/>
        <end position="243"/>
    </location>
</feature>
<comment type="subcellular location">
    <subcellularLocation>
        <location evidence="1">Nucleus</location>
    </subcellularLocation>
</comment>
<dbReference type="GO" id="GO:0051315">
    <property type="term" value="P:attachment of mitotic spindle microtubules to kinetochore"/>
    <property type="evidence" value="ECO:0007669"/>
    <property type="project" value="TreeGrafter"/>
</dbReference>
<evidence type="ECO:0000256" key="4">
    <source>
        <dbReference type="ARBA" id="ARBA00023242"/>
    </source>
</evidence>
<dbReference type="InterPro" id="IPR014710">
    <property type="entry name" value="RmlC-like_jellyroll"/>
</dbReference>
<dbReference type="GO" id="GO:0019237">
    <property type="term" value="F:centromeric DNA binding"/>
    <property type="evidence" value="ECO:0007669"/>
    <property type="project" value="InterPro"/>
</dbReference>
<keyword evidence="8" id="KW-1185">Reference proteome</keyword>
<reference evidence="7" key="1">
    <citation type="submission" date="2020-07" db="EMBL/GenBank/DDBJ databases">
        <title>Multicomponent nature underlies the extraordinary mechanical properties of spider dragline silk.</title>
        <authorList>
            <person name="Kono N."/>
            <person name="Nakamura H."/>
            <person name="Mori M."/>
            <person name="Yoshida Y."/>
            <person name="Ohtoshi R."/>
            <person name="Malay A.D."/>
            <person name="Moran D.A.P."/>
            <person name="Tomita M."/>
            <person name="Numata K."/>
            <person name="Arakawa K."/>
        </authorList>
    </citation>
    <scope>NUCLEOTIDE SEQUENCE</scope>
</reference>
<dbReference type="GO" id="GO:0000776">
    <property type="term" value="C:kinetochore"/>
    <property type="evidence" value="ECO:0007669"/>
    <property type="project" value="InterPro"/>
</dbReference>
<feature type="region of interest" description="Disordered" evidence="5">
    <location>
        <begin position="25"/>
        <end position="55"/>
    </location>
</feature>
<name>A0A8X6M4J7_TRICU</name>
<dbReference type="SUPFAM" id="SSF51182">
    <property type="entry name" value="RmlC-like cupins"/>
    <property type="match status" value="1"/>
</dbReference>
<comment type="caution">
    <text evidence="7">The sequence shown here is derived from an EMBL/GenBank/DDBJ whole genome shotgun (WGS) entry which is preliminary data.</text>
</comment>
<dbReference type="GO" id="GO:0005634">
    <property type="term" value="C:nucleus"/>
    <property type="evidence" value="ECO:0007669"/>
    <property type="project" value="UniProtKB-SubCell"/>
</dbReference>
<dbReference type="InterPro" id="IPR025974">
    <property type="entry name" value="Mif2/CENP-C_cupin"/>
</dbReference>
<dbReference type="AlphaFoldDB" id="A0A8X6M4J7"/>
<keyword evidence="4" id="KW-0539">Nucleus</keyword>
<dbReference type="InterPro" id="IPR028386">
    <property type="entry name" value="CENP-C/Mif2/cnp3"/>
</dbReference>
<dbReference type="Proteomes" id="UP000887116">
    <property type="component" value="Unassembled WGS sequence"/>
</dbReference>
<evidence type="ECO:0000259" key="6">
    <source>
        <dbReference type="Pfam" id="PF11699"/>
    </source>
</evidence>
<evidence type="ECO:0000256" key="2">
    <source>
        <dbReference type="ARBA" id="ARBA00010291"/>
    </source>
</evidence>
<evidence type="ECO:0000256" key="3">
    <source>
        <dbReference type="ARBA" id="ARBA00023125"/>
    </source>
</evidence>
<sequence>MCLLETSDIECETSPKKRAKVTATVSGKNNRCPRSEKSSKDVLSDRNIPGAANGLRRSTRYRVPPLDHWRNERLVFKALPSGDVQCMGIDKGFEEDNYGLRQILRKREAREKKSQKKKVGKTVKNTSIRDVRTGRAVQMLVHRPFETLEWTVNPNEVKETPSYRIGKSFTFNTTSFGFLDISPFSSKETQVSPIKNLHFVLIKGHLEVTIQDTKFTFTVGDSWIVPMGVPYSFRNCKRAKPLMSFSTFKE</sequence>
<evidence type="ECO:0000313" key="8">
    <source>
        <dbReference type="Proteomes" id="UP000887116"/>
    </source>
</evidence>
<dbReference type="GO" id="GO:0051382">
    <property type="term" value="P:kinetochore assembly"/>
    <property type="evidence" value="ECO:0007669"/>
    <property type="project" value="InterPro"/>
</dbReference>
<dbReference type="GO" id="GO:0051455">
    <property type="term" value="P:spindle attachment to meiosis I kinetochore"/>
    <property type="evidence" value="ECO:0007669"/>
    <property type="project" value="TreeGrafter"/>
</dbReference>
<protein>
    <submittedName>
        <fullName evidence="7">CENP-C_C domain-containing protein</fullName>
    </submittedName>
</protein>
<keyword evidence="3" id="KW-0238">DNA-binding</keyword>
<evidence type="ECO:0000256" key="1">
    <source>
        <dbReference type="ARBA" id="ARBA00004123"/>
    </source>
</evidence>
<dbReference type="PANTHER" id="PTHR16684:SF11">
    <property type="entry name" value="CENTROMERE PROTEIN C"/>
    <property type="match status" value="1"/>
</dbReference>
<evidence type="ECO:0000313" key="7">
    <source>
        <dbReference type="EMBL" id="GFR31782.1"/>
    </source>
</evidence>
<organism evidence="7 8">
    <name type="scientific">Trichonephila clavata</name>
    <name type="common">Joro spider</name>
    <name type="synonym">Nephila clavata</name>
    <dbReference type="NCBI Taxonomy" id="2740835"/>
    <lineage>
        <taxon>Eukaryota</taxon>
        <taxon>Metazoa</taxon>
        <taxon>Ecdysozoa</taxon>
        <taxon>Arthropoda</taxon>
        <taxon>Chelicerata</taxon>
        <taxon>Arachnida</taxon>
        <taxon>Araneae</taxon>
        <taxon>Araneomorphae</taxon>
        <taxon>Entelegynae</taxon>
        <taxon>Araneoidea</taxon>
        <taxon>Nephilidae</taxon>
        <taxon>Trichonephila</taxon>
    </lineage>
</organism>
<dbReference type="PANTHER" id="PTHR16684">
    <property type="entry name" value="CENTROMERE PROTEIN C"/>
    <property type="match status" value="1"/>
</dbReference>
<dbReference type="InterPro" id="IPR011051">
    <property type="entry name" value="RmlC_Cupin_sf"/>
</dbReference>
<proteinExistence type="inferred from homology"/>
<accession>A0A8X6M4J7</accession>
<dbReference type="OrthoDB" id="6437160at2759"/>
<dbReference type="EMBL" id="BMAO01039490">
    <property type="protein sequence ID" value="GFR31782.1"/>
    <property type="molecule type" value="Genomic_DNA"/>
</dbReference>
<feature type="compositionally biased region" description="Basic and acidic residues" evidence="5">
    <location>
        <begin position="33"/>
        <end position="44"/>
    </location>
</feature>